<name>A0A6G0WA36_APHCR</name>
<dbReference type="Proteomes" id="UP000478052">
    <property type="component" value="Unassembled WGS sequence"/>
</dbReference>
<proteinExistence type="predicted"/>
<gene>
    <name evidence="1" type="ORF">FWK35_00021503</name>
</gene>
<sequence>MHFIQGRMCKYCNAFIVVSKYVKHVCSNASTTSVNIQPKSPIFLPMEKRRGHRLPKMQRYPNVVNRLWEEIVKELNCVFSTKELGKNIEESEGINPVMDLPTKNAVTLGTENIKSTPTIRNLLVATSLMKALLEELKASRPKSPVPVKQSSDRIFCSYIVNLMSEISQNTHKKKKLQGELVKSILREMDD</sequence>
<accession>A0A6G0WA36</accession>
<dbReference type="OrthoDB" id="7701713at2759"/>
<organism evidence="1 2">
    <name type="scientific">Aphis craccivora</name>
    <name type="common">Cowpea aphid</name>
    <dbReference type="NCBI Taxonomy" id="307492"/>
    <lineage>
        <taxon>Eukaryota</taxon>
        <taxon>Metazoa</taxon>
        <taxon>Ecdysozoa</taxon>
        <taxon>Arthropoda</taxon>
        <taxon>Hexapoda</taxon>
        <taxon>Insecta</taxon>
        <taxon>Pterygota</taxon>
        <taxon>Neoptera</taxon>
        <taxon>Paraneoptera</taxon>
        <taxon>Hemiptera</taxon>
        <taxon>Sternorrhyncha</taxon>
        <taxon>Aphidomorpha</taxon>
        <taxon>Aphidoidea</taxon>
        <taxon>Aphididae</taxon>
        <taxon>Aphidini</taxon>
        <taxon>Aphis</taxon>
        <taxon>Aphis</taxon>
    </lineage>
</organism>
<keyword evidence="2" id="KW-1185">Reference proteome</keyword>
<dbReference type="EMBL" id="VUJU01008979">
    <property type="protein sequence ID" value="KAF0723412.1"/>
    <property type="molecule type" value="Genomic_DNA"/>
</dbReference>
<evidence type="ECO:0000313" key="2">
    <source>
        <dbReference type="Proteomes" id="UP000478052"/>
    </source>
</evidence>
<protein>
    <submittedName>
        <fullName evidence="1">MADF domain-containing protein</fullName>
    </submittedName>
</protein>
<dbReference type="AlphaFoldDB" id="A0A6G0WA36"/>
<evidence type="ECO:0000313" key="1">
    <source>
        <dbReference type="EMBL" id="KAF0723412.1"/>
    </source>
</evidence>
<comment type="caution">
    <text evidence="1">The sequence shown here is derived from an EMBL/GenBank/DDBJ whole genome shotgun (WGS) entry which is preliminary data.</text>
</comment>
<reference evidence="1 2" key="1">
    <citation type="submission" date="2019-08" db="EMBL/GenBank/DDBJ databases">
        <title>Whole genome of Aphis craccivora.</title>
        <authorList>
            <person name="Voronova N.V."/>
            <person name="Shulinski R.S."/>
            <person name="Bandarenka Y.V."/>
            <person name="Zhorov D.G."/>
            <person name="Warner D."/>
        </authorList>
    </citation>
    <scope>NUCLEOTIDE SEQUENCE [LARGE SCALE GENOMIC DNA]</scope>
    <source>
        <strain evidence="1">180601</strain>
        <tissue evidence="1">Whole Body</tissue>
    </source>
</reference>